<name>A0A816EJY0_ADIRI</name>
<protein>
    <submittedName>
        <fullName evidence="1">Uncharacterized protein</fullName>
    </submittedName>
</protein>
<evidence type="ECO:0000313" key="2">
    <source>
        <dbReference type="Proteomes" id="UP000663828"/>
    </source>
</evidence>
<gene>
    <name evidence="1" type="ORF">XAT740_LOCUS54916</name>
</gene>
<proteinExistence type="predicted"/>
<comment type="caution">
    <text evidence="1">The sequence shown here is derived from an EMBL/GenBank/DDBJ whole genome shotgun (WGS) entry which is preliminary data.</text>
</comment>
<reference evidence="1" key="1">
    <citation type="submission" date="2021-02" db="EMBL/GenBank/DDBJ databases">
        <authorList>
            <person name="Nowell W R."/>
        </authorList>
    </citation>
    <scope>NUCLEOTIDE SEQUENCE</scope>
</reference>
<organism evidence="1 2">
    <name type="scientific">Adineta ricciae</name>
    <name type="common">Rotifer</name>
    <dbReference type="NCBI Taxonomy" id="249248"/>
    <lineage>
        <taxon>Eukaryota</taxon>
        <taxon>Metazoa</taxon>
        <taxon>Spiralia</taxon>
        <taxon>Gnathifera</taxon>
        <taxon>Rotifera</taxon>
        <taxon>Eurotatoria</taxon>
        <taxon>Bdelloidea</taxon>
        <taxon>Adinetida</taxon>
        <taxon>Adinetidae</taxon>
        <taxon>Adineta</taxon>
    </lineage>
</organism>
<dbReference type="Proteomes" id="UP000663828">
    <property type="component" value="Unassembled WGS sequence"/>
</dbReference>
<dbReference type="AlphaFoldDB" id="A0A816EJY0"/>
<dbReference type="EMBL" id="CAJNOR010010054">
    <property type="protein sequence ID" value="CAF1650733.1"/>
    <property type="molecule type" value="Genomic_DNA"/>
</dbReference>
<keyword evidence="2" id="KW-1185">Reference proteome</keyword>
<accession>A0A816EJY0</accession>
<sequence>MMLGLMIYFIFVYPMRINGLLCISSTTHPIKANDFDFEELQTYLFSQTSIHHRQNESCRLQLFLIGHTNELTVLFNSNSMIPVVLHDEQTYLQTLIAFDLESYEELNEIRFTKILGHACSQHDFCDRSFVFQFVQAFLISNNEQKLHESMVLLLYKKNPKQVRCLNEDRKLVKCAGDLCVSISWIYEKHFEYRCRVPPENGIKLYIDNHFIPDVAKKLLYKQRIQYICNYNQCNNQTIGNEVIRKVEQIYDISAIKRQLHIVDEQTTEQQASTTILFTTNSGTRPMKSRSAQQLMTIPIYFTVHLIEISFYHI</sequence>
<evidence type="ECO:0000313" key="1">
    <source>
        <dbReference type="EMBL" id="CAF1650733.1"/>
    </source>
</evidence>